<keyword evidence="4 12" id="KW-0285">Flavoprotein</keyword>
<comment type="function">
    <text evidence="2 12">Catalyzes the synthesis of 5,6-dihydrouridine (D), a modified base found in the D-loop of most tRNAs, via the reduction of the C5-C6 double bond in target uridines.</text>
</comment>
<dbReference type="NCBIfam" id="TIGR00737">
    <property type="entry name" value="nifR3_yhdG"/>
    <property type="match status" value="1"/>
</dbReference>
<evidence type="ECO:0000256" key="11">
    <source>
        <dbReference type="ARBA" id="ARBA00048802"/>
    </source>
</evidence>
<evidence type="ECO:0000256" key="2">
    <source>
        <dbReference type="ARBA" id="ARBA00002790"/>
    </source>
</evidence>
<feature type="binding site" evidence="14">
    <location>
        <position position="169"/>
    </location>
    <ligand>
        <name>FMN</name>
        <dbReference type="ChEBI" id="CHEBI:58210"/>
    </ligand>
</feature>
<evidence type="ECO:0000256" key="1">
    <source>
        <dbReference type="ARBA" id="ARBA00001917"/>
    </source>
</evidence>
<feature type="binding site" evidence="14">
    <location>
        <begin position="224"/>
        <end position="225"/>
    </location>
    <ligand>
        <name>FMN</name>
        <dbReference type="ChEBI" id="CHEBI:58210"/>
    </ligand>
</feature>
<evidence type="ECO:0000256" key="14">
    <source>
        <dbReference type="PIRSR" id="PIRSR006621-2"/>
    </source>
</evidence>
<evidence type="ECO:0000256" key="13">
    <source>
        <dbReference type="PIRSR" id="PIRSR006621-1"/>
    </source>
</evidence>
<dbReference type="InterPro" id="IPR024036">
    <property type="entry name" value="tRNA-dHydroUridine_Synthase_C"/>
</dbReference>
<dbReference type="InterPro" id="IPR013785">
    <property type="entry name" value="Aldolase_TIM"/>
</dbReference>
<dbReference type="Pfam" id="PF01207">
    <property type="entry name" value="Dus"/>
    <property type="match status" value="1"/>
</dbReference>
<dbReference type="InterPro" id="IPR004652">
    <property type="entry name" value="DusB-like"/>
</dbReference>
<proteinExistence type="inferred from homology"/>
<dbReference type="GO" id="GO:0050660">
    <property type="term" value="F:flavin adenine dinucleotide binding"/>
    <property type="evidence" value="ECO:0007669"/>
    <property type="project" value="InterPro"/>
</dbReference>
<dbReference type="InterPro" id="IPR001269">
    <property type="entry name" value="DUS_fam"/>
</dbReference>
<comment type="cofactor">
    <cofactor evidence="1 12 14">
        <name>FMN</name>
        <dbReference type="ChEBI" id="CHEBI:58210"/>
    </cofactor>
</comment>
<dbReference type="EMBL" id="QZAA01000129">
    <property type="protein sequence ID" value="RQD76213.1"/>
    <property type="molecule type" value="Genomic_DNA"/>
</dbReference>
<feature type="binding site" evidence="14">
    <location>
        <begin position="16"/>
        <end position="18"/>
    </location>
    <ligand>
        <name>FMN</name>
        <dbReference type="ChEBI" id="CHEBI:58210"/>
    </ligand>
</feature>
<sequence length="318" mass="35306">MNLGSLHLKNSIFLAPMAGITNSAFRQIVKDLGCGLVFTEMVNARGLVEGLKNARELAEYVPREKPIGLQIFGSDPSFMARAAALGEEEGFDLIDINMGCPTPKIVKNGEGAALMKDLPLASEIMSSVVKAVNIPVTVKIRRGWSREEMTALTLAERAEEAGVSLVTVHGRSREEFYGGEADWNIIREVKKRINIPLVGNGDIRGPLQAQQIIEETNCDGIMLGRGAMGNPWIFKRIDYYLNQGVFLPPPPVEEIVRVALKHLKLLIDLKGEYIGVREMRKHASWYIKGMKGAARARRQINSCRRAREMEKVLKSLLI</sequence>
<dbReference type="PANTHER" id="PTHR45846:SF1">
    <property type="entry name" value="TRNA-DIHYDROURIDINE(47) SYNTHASE [NAD(P)(+)]-LIKE"/>
    <property type="match status" value="1"/>
</dbReference>
<evidence type="ECO:0000256" key="12">
    <source>
        <dbReference type="PIRNR" id="PIRNR006621"/>
    </source>
</evidence>
<comment type="caution">
    <text evidence="16">The sequence shown here is derived from an EMBL/GenBank/DDBJ whole genome shotgun (WGS) entry which is preliminary data.</text>
</comment>
<name>A0A424YF16_9FIRM</name>
<dbReference type="Proteomes" id="UP000285138">
    <property type="component" value="Unassembled WGS sequence"/>
</dbReference>
<evidence type="ECO:0000256" key="7">
    <source>
        <dbReference type="ARBA" id="ARBA00022857"/>
    </source>
</evidence>
<gene>
    <name evidence="16" type="primary">dusB</name>
    <name evidence="16" type="ORF">D5R97_04760</name>
</gene>
<evidence type="ECO:0000256" key="6">
    <source>
        <dbReference type="ARBA" id="ARBA00022694"/>
    </source>
</evidence>
<dbReference type="SUPFAM" id="SSF51395">
    <property type="entry name" value="FMN-linked oxidoreductases"/>
    <property type="match status" value="1"/>
</dbReference>
<comment type="similarity">
    <text evidence="12">Belongs to the dus family.</text>
</comment>
<dbReference type="AlphaFoldDB" id="A0A424YF16"/>
<feature type="domain" description="DUS-like FMN-binding" evidence="15">
    <location>
        <begin position="14"/>
        <end position="313"/>
    </location>
</feature>
<organism evidence="16 17">
    <name type="scientific">Candidatus Syntrophonatronum acetioxidans</name>
    <dbReference type="NCBI Taxonomy" id="1795816"/>
    <lineage>
        <taxon>Bacteria</taxon>
        <taxon>Bacillati</taxon>
        <taxon>Bacillota</taxon>
        <taxon>Clostridia</taxon>
        <taxon>Eubacteriales</taxon>
        <taxon>Syntrophomonadaceae</taxon>
        <taxon>Candidatus Syntrophonatronum</taxon>
    </lineage>
</organism>
<dbReference type="CDD" id="cd02801">
    <property type="entry name" value="DUS_like_FMN"/>
    <property type="match status" value="1"/>
</dbReference>
<evidence type="ECO:0000256" key="9">
    <source>
        <dbReference type="ARBA" id="ARBA00023002"/>
    </source>
</evidence>
<evidence type="ECO:0000259" key="15">
    <source>
        <dbReference type="Pfam" id="PF01207"/>
    </source>
</evidence>
<evidence type="ECO:0000313" key="17">
    <source>
        <dbReference type="Proteomes" id="UP000285138"/>
    </source>
</evidence>
<dbReference type="PROSITE" id="PS01136">
    <property type="entry name" value="UPF0034"/>
    <property type="match status" value="1"/>
</dbReference>
<feature type="binding site" evidence="14">
    <location>
        <position position="70"/>
    </location>
    <ligand>
        <name>FMN</name>
        <dbReference type="ChEBI" id="CHEBI:58210"/>
    </ligand>
</feature>
<accession>A0A424YF16</accession>
<dbReference type="EC" id="1.3.1.-" evidence="12"/>
<keyword evidence="9 12" id="KW-0560">Oxidoreductase</keyword>
<dbReference type="GO" id="GO:0017150">
    <property type="term" value="F:tRNA dihydrouridine synthase activity"/>
    <property type="evidence" value="ECO:0007669"/>
    <property type="project" value="InterPro"/>
</dbReference>
<evidence type="ECO:0000256" key="5">
    <source>
        <dbReference type="ARBA" id="ARBA00022643"/>
    </source>
</evidence>
<evidence type="ECO:0000256" key="10">
    <source>
        <dbReference type="ARBA" id="ARBA00048205"/>
    </source>
</evidence>
<keyword evidence="8" id="KW-0694">RNA-binding</keyword>
<evidence type="ECO:0000313" key="16">
    <source>
        <dbReference type="EMBL" id="RQD76213.1"/>
    </source>
</evidence>
<keyword evidence="6 12" id="KW-0819">tRNA processing</keyword>
<comment type="catalytic activity">
    <reaction evidence="10">
        <text>a 5,6-dihydrouridine in tRNA + NADP(+) = a uridine in tRNA + NADPH + H(+)</text>
        <dbReference type="Rhea" id="RHEA:23624"/>
        <dbReference type="Rhea" id="RHEA-COMP:13339"/>
        <dbReference type="Rhea" id="RHEA-COMP:13887"/>
        <dbReference type="ChEBI" id="CHEBI:15378"/>
        <dbReference type="ChEBI" id="CHEBI:57783"/>
        <dbReference type="ChEBI" id="CHEBI:58349"/>
        <dbReference type="ChEBI" id="CHEBI:65315"/>
        <dbReference type="ChEBI" id="CHEBI:74443"/>
    </reaction>
</comment>
<dbReference type="InterPro" id="IPR018517">
    <property type="entry name" value="tRNA_hU_synthase_CS"/>
</dbReference>
<evidence type="ECO:0000256" key="4">
    <source>
        <dbReference type="ARBA" id="ARBA00022630"/>
    </source>
</evidence>
<dbReference type="GO" id="GO:0000049">
    <property type="term" value="F:tRNA binding"/>
    <property type="evidence" value="ECO:0007669"/>
    <property type="project" value="UniProtKB-KW"/>
</dbReference>
<feature type="active site" description="Proton donor" evidence="13">
    <location>
        <position position="100"/>
    </location>
</feature>
<keyword evidence="7" id="KW-0521">NADP</keyword>
<keyword evidence="5 12" id="KW-0288">FMN</keyword>
<evidence type="ECO:0000256" key="3">
    <source>
        <dbReference type="ARBA" id="ARBA00022555"/>
    </source>
</evidence>
<reference evidence="16 17" key="1">
    <citation type="submission" date="2018-08" db="EMBL/GenBank/DDBJ databases">
        <title>The metabolism and importance of syntrophic acetate oxidation coupled to methane or sulfide production in haloalkaline environments.</title>
        <authorList>
            <person name="Timmers P.H.A."/>
            <person name="Vavourakis C.D."/>
            <person name="Sorokin D.Y."/>
            <person name="Sinninghe Damste J.S."/>
            <person name="Muyzer G."/>
            <person name="Stams A.J.M."/>
            <person name="Plugge C.M."/>
        </authorList>
    </citation>
    <scope>NUCLEOTIDE SEQUENCE [LARGE SCALE GENOMIC DNA]</scope>
    <source>
        <strain evidence="16">MSAO_Bac1</strain>
    </source>
</reference>
<dbReference type="PANTHER" id="PTHR45846">
    <property type="entry name" value="TRNA-DIHYDROURIDINE(47) SYNTHASE [NAD(P)(+)]-LIKE"/>
    <property type="match status" value="1"/>
</dbReference>
<feature type="binding site" evidence="14">
    <location>
        <position position="139"/>
    </location>
    <ligand>
        <name>FMN</name>
        <dbReference type="ChEBI" id="CHEBI:58210"/>
    </ligand>
</feature>
<keyword evidence="3" id="KW-0820">tRNA-binding</keyword>
<dbReference type="Gene3D" id="1.10.1200.80">
    <property type="entry name" value="Putative flavin oxidoreducatase, domain 2"/>
    <property type="match status" value="1"/>
</dbReference>
<comment type="catalytic activity">
    <reaction evidence="11">
        <text>a 5,6-dihydrouridine in tRNA + NAD(+) = a uridine in tRNA + NADH + H(+)</text>
        <dbReference type="Rhea" id="RHEA:54452"/>
        <dbReference type="Rhea" id="RHEA-COMP:13339"/>
        <dbReference type="Rhea" id="RHEA-COMP:13887"/>
        <dbReference type="ChEBI" id="CHEBI:15378"/>
        <dbReference type="ChEBI" id="CHEBI:57540"/>
        <dbReference type="ChEBI" id="CHEBI:57945"/>
        <dbReference type="ChEBI" id="CHEBI:65315"/>
        <dbReference type="ChEBI" id="CHEBI:74443"/>
    </reaction>
</comment>
<dbReference type="Gene3D" id="3.20.20.70">
    <property type="entry name" value="Aldolase class I"/>
    <property type="match status" value="1"/>
</dbReference>
<dbReference type="InterPro" id="IPR035587">
    <property type="entry name" value="DUS-like_FMN-bd"/>
</dbReference>
<keyword evidence="14" id="KW-0547">Nucleotide-binding</keyword>
<dbReference type="PIRSF" id="PIRSF006621">
    <property type="entry name" value="Dus"/>
    <property type="match status" value="1"/>
</dbReference>
<evidence type="ECO:0000256" key="8">
    <source>
        <dbReference type="ARBA" id="ARBA00022884"/>
    </source>
</evidence>
<protein>
    <recommendedName>
        <fullName evidence="12">tRNA-dihydrouridine synthase</fullName>
        <ecNumber evidence="12">1.3.1.-</ecNumber>
    </recommendedName>
</protein>